<dbReference type="EMBL" id="CP027306">
    <property type="protein sequence ID" value="AXE76395.1"/>
    <property type="molecule type" value="Genomic_DNA"/>
</dbReference>
<name>A0A2Z5J928_STRAR</name>
<organism evidence="1 2">
    <name type="scientific">Streptomyces atratus</name>
    <dbReference type="NCBI Taxonomy" id="1893"/>
    <lineage>
        <taxon>Bacteria</taxon>
        <taxon>Bacillati</taxon>
        <taxon>Actinomycetota</taxon>
        <taxon>Actinomycetes</taxon>
        <taxon>Kitasatosporales</taxon>
        <taxon>Streptomycetaceae</taxon>
        <taxon>Streptomyces</taxon>
    </lineage>
</organism>
<sequence length="235" mass="25908">MMIGMMEIPGYDGHPLIHEPELLQEPLFWLGHLYSCAHDEDAEELLFGADYEAAEVFHRELRERAEWPVFTIPLAAGHLLHVVYRAWKDDPGVDYLLHHPSWERALLLAKVDGHFMGPALSWPELFSAVDNGLPGGSTADPHRRLLLLLPALGDDNIPDDAEHRLMAALSVLTAIEAPEELAAALVEGQGAGGASRWTSRNGVRVDDGAYSYRNPSNGFALTLEDLARVSTAFMP</sequence>
<protein>
    <submittedName>
        <fullName evidence="1">Uncharacterized protein</fullName>
    </submittedName>
</protein>
<gene>
    <name evidence="1" type="ORF">C5746_04950</name>
</gene>
<evidence type="ECO:0000313" key="1">
    <source>
        <dbReference type="EMBL" id="AXE76395.1"/>
    </source>
</evidence>
<proteinExistence type="predicted"/>
<evidence type="ECO:0000313" key="2">
    <source>
        <dbReference type="Proteomes" id="UP000252698"/>
    </source>
</evidence>
<dbReference type="Proteomes" id="UP000252698">
    <property type="component" value="Chromosome"/>
</dbReference>
<dbReference type="AlphaFoldDB" id="A0A2Z5J928"/>
<accession>A0A2Z5J928</accession>
<reference evidence="1 2" key="1">
    <citation type="journal article" date="2018" name="Front. Microbiol.">
        <title>Genome Sequencing of Streptomyces atratus SCSIOZH16 and Activation Production of Nocardamine via Metabolic Engineering.</title>
        <authorList>
            <person name="Li Y."/>
            <person name="Zhang C."/>
            <person name="Liu C."/>
            <person name="Ju J."/>
            <person name="Ma J."/>
        </authorList>
    </citation>
    <scope>NUCLEOTIDE SEQUENCE [LARGE SCALE GENOMIC DNA]</scope>
    <source>
        <strain evidence="1 2">SCSIO_ZH16</strain>
    </source>
</reference>
<dbReference type="KEGG" id="sata:C5746_04950"/>